<dbReference type="AlphaFoldDB" id="A0A7I9VRM2"/>
<keyword evidence="3" id="KW-1185">Reference proteome</keyword>
<accession>A0A7I9VRM2</accession>
<feature type="compositionally biased region" description="Basic and acidic residues" evidence="1">
    <location>
        <begin position="1"/>
        <end position="29"/>
    </location>
</feature>
<sequence length="76" mass="8861">MDSNEKQRRRELELRREQEQKDLETERTIGQRPLEGFSGAHTSWTGDQDDRAAGEVHGDDERAARERSESQIPKRP</sequence>
<feature type="region of interest" description="Disordered" evidence="1">
    <location>
        <begin position="1"/>
        <end position="76"/>
    </location>
</feature>
<comment type="caution">
    <text evidence="2">The sequence shown here is derived from an EMBL/GenBank/DDBJ whole genome shotgun (WGS) entry which is preliminary data.</text>
</comment>
<evidence type="ECO:0000313" key="3">
    <source>
        <dbReference type="Proteomes" id="UP000503640"/>
    </source>
</evidence>
<dbReference type="EMBL" id="BJTG01000010">
    <property type="protein sequence ID" value="GEJ59073.1"/>
    <property type="molecule type" value="Genomic_DNA"/>
</dbReference>
<feature type="compositionally biased region" description="Basic and acidic residues" evidence="1">
    <location>
        <begin position="48"/>
        <end position="69"/>
    </location>
</feature>
<evidence type="ECO:0000313" key="2">
    <source>
        <dbReference type="EMBL" id="GEJ59073.1"/>
    </source>
</evidence>
<evidence type="ECO:0000256" key="1">
    <source>
        <dbReference type="SAM" id="MobiDB-lite"/>
    </source>
</evidence>
<gene>
    <name evidence="2" type="ORF">AMYX_38140</name>
</gene>
<proteinExistence type="predicted"/>
<name>A0A7I9VRM2_9BACT</name>
<dbReference type="RefSeq" id="WP_176068223.1">
    <property type="nucleotide sequence ID" value="NZ_BJTG01000010.1"/>
</dbReference>
<dbReference type="Proteomes" id="UP000503640">
    <property type="component" value="Unassembled WGS sequence"/>
</dbReference>
<reference evidence="3" key="1">
    <citation type="journal article" date="2020" name="Appl. Environ. Microbiol.">
        <title>Diazotrophic Anaeromyxobacter Isolates from Soils.</title>
        <authorList>
            <person name="Masuda Y."/>
            <person name="Yamanaka H."/>
            <person name="Xu Z.X."/>
            <person name="Shiratori Y."/>
            <person name="Aono T."/>
            <person name="Amachi S."/>
            <person name="Senoo K."/>
            <person name="Itoh H."/>
        </authorList>
    </citation>
    <scope>NUCLEOTIDE SEQUENCE [LARGE SCALE GENOMIC DNA]</scope>
    <source>
        <strain evidence="3">R267</strain>
    </source>
</reference>
<organism evidence="2 3">
    <name type="scientific">Anaeromyxobacter diazotrophicus</name>
    <dbReference type="NCBI Taxonomy" id="2590199"/>
    <lineage>
        <taxon>Bacteria</taxon>
        <taxon>Pseudomonadati</taxon>
        <taxon>Myxococcota</taxon>
        <taxon>Myxococcia</taxon>
        <taxon>Myxococcales</taxon>
        <taxon>Cystobacterineae</taxon>
        <taxon>Anaeromyxobacteraceae</taxon>
        <taxon>Anaeromyxobacter</taxon>
    </lineage>
</organism>
<protein>
    <submittedName>
        <fullName evidence="2">Uncharacterized protein</fullName>
    </submittedName>
</protein>